<dbReference type="GO" id="GO:0005576">
    <property type="term" value="C:extracellular region"/>
    <property type="evidence" value="ECO:0007669"/>
    <property type="project" value="TreeGrafter"/>
</dbReference>
<feature type="transmembrane region" description="Helical" evidence="1">
    <location>
        <begin position="9"/>
        <end position="30"/>
    </location>
</feature>
<dbReference type="OrthoDB" id="4379218at2"/>
<name>A0A1W9ZCB5_MYCAI</name>
<dbReference type="AlphaFoldDB" id="A0A1W9ZCB5"/>
<keyword evidence="4" id="KW-1185">Reference proteome</keyword>
<dbReference type="RefSeq" id="WP_083065700.1">
    <property type="nucleotide sequence ID" value="NZ_MVHG01000048.1"/>
</dbReference>
<dbReference type="PANTHER" id="PTHR33371:SF18">
    <property type="entry name" value="MCE-FAMILY PROTEIN MCE3C"/>
    <property type="match status" value="1"/>
</dbReference>
<reference evidence="3 4" key="1">
    <citation type="submission" date="2016-12" db="EMBL/GenBank/DDBJ databases">
        <title>The new phylogeny of genus Mycobacterium.</title>
        <authorList>
            <person name="Tortoli E."/>
            <person name="Trovato A."/>
            <person name="Cirillo D.M."/>
        </authorList>
    </citation>
    <scope>NUCLEOTIDE SEQUENCE [LARGE SCALE GENOMIC DNA]</scope>
    <source>
        <strain evidence="3 4">DSM 45069</strain>
    </source>
</reference>
<keyword evidence="1" id="KW-0472">Membrane</keyword>
<dbReference type="InterPro" id="IPR052336">
    <property type="entry name" value="MlaD_Phospholipid_Transporter"/>
</dbReference>
<keyword evidence="1" id="KW-0812">Transmembrane</keyword>
<comment type="caution">
    <text evidence="3">The sequence shown here is derived from an EMBL/GenBank/DDBJ whole genome shotgun (WGS) entry which is preliminary data.</text>
</comment>
<sequence length="319" mass="34985">MKQLRNPTLWGGGVLVLATIIALVIALVYVNPPGQKYVSFYTQDAASIRPGDQVRIAGITVGKVKDLALEHDQVRVRARVDDYAFVGDQSQVQVRMLTVVGGYYINLVSLGRHPLGDNTIPLQRVTTPYNLMRTLTDATKIIDHTNAVPIRESLEQVKSGLSGPNAATITSVINAGNSLMSTIDTQRGQITAILNMSDEYIKSMSDFSDGLRQLVRKISILETTLTLYGAGFGSALTGLGQVLDGLEPVATMYLNHRDWFIEKVRNWTEKARMWADHNGAIVRGLRLMRNKIERVLDAQNAPAELLATDLCLPVPGTVC</sequence>
<evidence type="ECO:0000256" key="1">
    <source>
        <dbReference type="SAM" id="Phobius"/>
    </source>
</evidence>
<evidence type="ECO:0000259" key="2">
    <source>
        <dbReference type="Pfam" id="PF02470"/>
    </source>
</evidence>
<keyword evidence="1" id="KW-1133">Transmembrane helix</keyword>
<accession>A0A1W9ZCB5</accession>
<organism evidence="3 4">
    <name type="scientific">Mycobacterium arosiense ATCC BAA-1401 = DSM 45069</name>
    <dbReference type="NCBI Taxonomy" id="1265311"/>
    <lineage>
        <taxon>Bacteria</taxon>
        <taxon>Bacillati</taxon>
        <taxon>Actinomycetota</taxon>
        <taxon>Actinomycetes</taxon>
        <taxon>Mycobacteriales</taxon>
        <taxon>Mycobacteriaceae</taxon>
        <taxon>Mycobacterium</taxon>
        <taxon>Mycobacterium avium complex (MAC)</taxon>
    </lineage>
</organism>
<dbReference type="Pfam" id="PF02470">
    <property type="entry name" value="MlaD"/>
    <property type="match status" value="1"/>
</dbReference>
<feature type="domain" description="Mce/MlaD" evidence="2">
    <location>
        <begin position="36"/>
        <end position="108"/>
    </location>
</feature>
<protein>
    <submittedName>
        <fullName evidence="3">Mammalian cell entry protein</fullName>
    </submittedName>
</protein>
<dbReference type="InterPro" id="IPR003399">
    <property type="entry name" value="Mce/MlaD"/>
</dbReference>
<dbReference type="EMBL" id="MVHG01000048">
    <property type="protein sequence ID" value="ORA11967.1"/>
    <property type="molecule type" value="Genomic_DNA"/>
</dbReference>
<gene>
    <name evidence="3" type="ORF">BST14_17810</name>
</gene>
<evidence type="ECO:0000313" key="3">
    <source>
        <dbReference type="EMBL" id="ORA11967.1"/>
    </source>
</evidence>
<proteinExistence type="predicted"/>
<evidence type="ECO:0000313" key="4">
    <source>
        <dbReference type="Proteomes" id="UP000192707"/>
    </source>
</evidence>
<dbReference type="PANTHER" id="PTHR33371">
    <property type="entry name" value="INTERMEMBRANE PHOSPHOLIPID TRANSPORT SYSTEM BINDING PROTEIN MLAD-RELATED"/>
    <property type="match status" value="1"/>
</dbReference>
<dbReference type="Proteomes" id="UP000192707">
    <property type="component" value="Unassembled WGS sequence"/>
</dbReference>